<feature type="compositionally biased region" description="Polar residues" evidence="1">
    <location>
        <begin position="77"/>
        <end position="97"/>
    </location>
</feature>
<feature type="compositionally biased region" description="Basic and acidic residues" evidence="1">
    <location>
        <begin position="505"/>
        <end position="520"/>
    </location>
</feature>
<dbReference type="GO" id="GO:0000978">
    <property type="term" value="F:RNA polymerase II cis-regulatory region sequence-specific DNA binding"/>
    <property type="evidence" value="ECO:0007669"/>
    <property type="project" value="TreeGrafter"/>
</dbReference>
<feature type="region of interest" description="Disordered" evidence="1">
    <location>
        <begin position="183"/>
        <end position="207"/>
    </location>
</feature>
<feature type="compositionally biased region" description="Basic and acidic residues" evidence="1">
    <location>
        <begin position="115"/>
        <end position="124"/>
    </location>
</feature>
<dbReference type="OrthoDB" id="428577at2759"/>
<gene>
    <name evidence="3" type="ORF">HANVADRAFT_53246</name>
</gene>
<feature type="region of interest" description="Disordered" evidence="1">
    <location>
        <begin position="428"/>
        <end position="459"/>
    </location>
</feature>
<dbReference type="SUPFAM" id="SSF81995">
    <property type="entry name" value="beta-sandwich domain of Sec23/24"/>
    <property type="match status" value="1"/>
</dbReference>
<dbReference type="AlphaFoldDB" id="A0A1B7TBZ6"/>
<dbReference type="Proteomes" id="UP000092321">
    <property type="component" value="Unassembled WGS sequence"/>
</dbReference>
<evidence type="ECO:0000259" key="2">
    <source>
        <dbReference type="Pfam" id="PF12550"/>
    </source>
</evidence>
<dbReference type="InterPro" id="IPR022210">
    <property type="entry name" value="TF_GCR1-like"/>
</dbReference>
<proteinExistence type="predicted"/>
<protein>
    <recommendedName>
        <fullName evidence="2">Transcription activator GCR1-like domain-containing protein</fullName>
    </recommendedName>
</protein>
<reference evidence="4" key="1">
    <citation type="journal article" date="2016" name="Proc. Natl. Acad. Sci. U.S.A.">
        <title>Comparative genomics of biotechnologically important yeasts.</title>
        <authorList>
            <person name="Riley R."/>
            <person name="Haridas S."/>
            <person name="Wolfe K.H."/>
            <person name="Lopes M.R."/>
            <person name="Hittinger C.T."/>
            <person name="Goeker M."/>
            <person name="Salamov A.A."/>
            <person name="Wisecaver J.H."/>
            <person name="Long T.M."/>
            <person name="Calvey C.H."/>
            <person name="Aerts A.L."/>
            <person name="Barry K.W."/>
            <person name="Choi C."/>
            <person name="Clum A."/>
            <person name="Coughlan A.Y."/>
            <person name="Deshpande S."/>
            <person name="Douglass A.P."/>
            <person name="Hanson S.J."/>
            <person name="Klenk H.-P."/>
            <person name="LaButti K.M."/>
            <person name="Lapidus A."/>
            <person name="Lindquist E.A."/>
            <person name="Lipzen A.M."/>
            <person name="Meier-Kolthoff J.P."/>
            <person name="Ohm R.A."/>
            <person name="Otillar R.P."/>
            <person name="Pangilinan J.L."/>
            <person name="Peng Y."/>
            <person name="Rokas A."/>
            <person name="Rosa C.A."/>
            <person name="Scheuner C."/>
            <person name="Sibirny A.A."/>
            <person name="Slot J.C."/>
            <person name="Stielow J.B."/>
            <person name="Sun H."/>
            <person name="Kurtzman C.P."/>
            <person name="Blackwell M."/>
            <person name="Grigoriev I.V."/>
            <person name="Jeffries T.W."/>
        </authorList>
    </citation>
    <scope>NUCLEOTIDE SEQUENCE [LARGE SCALE GENOMIC DNA]</scope>
    <source>
        <strain evidence="4">NRRL Y-1626</strain>
    </source>
</reference>
<dbReference type="Pfam" id="PF12550">
    <property type="entry name" value="GCR1_C"/>
    <property type="match status" value="1"/>
</dbReference>
<accession>A0A1B7TBZ6</accession>
<dbReference type="PANTHER" id="PTHR37784:SF2">
    <property type="entry name" value="HIGH-OSMOLARITY-INDUCED TRANSCRIPTION PROTEIN 1"/>
    <property type="match status" value="1"/>
</dbReference>
<sequence>MLNINNTNNNRQSDHSEKLSQYTLLGSNHSNSLRKQSFMSEPPVGLGIENFNLNSEDLQFNRRLNNNSFNSTTHNNGQHTSDTFYNQTSTFPYSGSENTKRRSISQSPRSNISFDNKRHINDPSKKLDEISNRVASLENTVNQLVHLVAQKNDINLPNQNINNNKHYYEKNIIHNPDTLEEQDAASDDENEIVHTGQSDGGNSDDNMSPITTTVKNPVTQEPKLFKLDPKKIVKKRNKSKSTSRASSFTKLNKIPFLDQEIPNSNIPTNNNKASISHMLEQTPYNFNSITGSSFFSNLPLLETNGRKRNSSLGLPLPLSATGNSMFPNMNQQQSMMFMQGGKKSQPLLQSTSITNASNPTQQIIVDKDTRKPSIMMPTMNGSLALPAFSPRGTLNGSIDSLSSARTSFDEKQLQIYQQLQKISQQQHQQQQQQQQQHQQQQHQQQNQQTQMNPPTHGRMESILINPSYQLDSTLSSESSISSSNVINSNKKQGNDRSSKEKKKKMVPDIEKTHSDSEEHVHVLSQTPDISQLLNDTGRLKTQTVSKTNPKVKPRFQYSINRAPSNIAQVWKEYRYGIDDKPPLMELDQKFGNYWLESKSRKTYSRRKVIYEYILRGIQEGLSEDLLISQLENLRYYTIPGGKDSKKGVGWVQDRLINIHTALGYAKLDNLIRTGALKHIIHNETQMKALLDNALFSNIV</sequence>
<evidence type="ECO:0000313" key="4">
    <source>
        <dbReference type="Proteomes" id="UP000092321"/>
    </source>
</evidence>
<comment type="caution">
    <text evidence="3">The sequence shown here is derived from an EMBL/GenBank/DDBJ whole genome shotgun (WGS) entry which is preliminary data.</text>
</comment>
<evidence type="ECO:0000256" key="1">
    <source>
        <dbReference type="SAM" id="MobiDB-lite"/>
    </source>
</evidence>
<feature type="compositionally biased region" description="Polar residues" evidence="1">
    <location>
        <begin position="104"/>
        <end position="114"/>
    </location>
</feature>
<feature type="compositionally biased region" description="Polar residues" evidence="1">
    <location>
        <begin position="195"/>
        <end position="207"/>
    </location>
</feature>
<feature type="compositionally biased region" description="Low complexity" evidence="1">
    <location>
        <begin position="65"/>
        <end position="76"/>
    </location>
</feature>
<organism evidence="3 4">
    <name type="scientific">Hanseniaspora valbyensis NRRL Y-1626</name>
    <dbReference type="NCBI Taxonomy" id="766949"/>
    <lineage>
        <taxon>Eukaryota</taxon>
        <taxon>Fungi</taxon>
        <taxon>Dikarya</taxon>
        <taxon>Ascomycota</taxon>
        <taxon>Saccharomycotina</taxon>
        <taxon>Saccharomycetes</taxon>
        <taxon>Saccharomycodales</taxon>
        <taxon>Saccharomycodaceae</taxon>
        <taxon>Hanseniaspora</taxon>
    </lineage>
</organism>
<dbReference type="GO" id="GO:0060963">
    <property type="term" value="P:positive regulation of ribosomal protein gene transcription by RNA polymerase II"/>
    <property type="evidence" value="ECO:0007669"/>
    <property type="project" value="TreeGrafter"/>
</dbReference>
<feature type="compositionally biased region" description="Low complexity" evidence="1">
    <location>
        <begin position="475"/>
        <end position="489"/>
    </location>
</feature>
<dbReference type="EMBL" id="LXPE01000020">
    <property type="protein sequence ID" value="OBA26264.1"/>
    <property type="molecule type" value="Genomic_DNA"/>
</dbReference>
<dbReference type="GO" id="GO:0000981">
    <property type="term" value="F:DNA-binding transcription factor activity, RNA polymerase II-specific"/>
    <property type="evidence" value="ECO:0007669"/>
    <property type="project" value="TreeGrafter"/>
</dbReference>
<dbReference type="PANTHER" id="PTHR37784">
    <property type="entry name" value="PROTEIN MSN1"/>
    <property type="match status" value="1"/>
</dbReference>
<feature type="domain" description="Transcription activator GCR1-like" evidence="2">
    <location>
        <begin position="557"/>
        <end position="634"/>
    </location>
</feature>
<evidence type="ECO:0000313" key="3">
    <source>
        <dbReference type="EMBL" id="OBA26264.1"/>
    </source>
</evidence>
<feature type="region of interest" description="Disordered" evidence="1">
    <location>
        <begin position="473"/>
        <end position="520"/>
    </location>
</feature>
<keyword evidence="4" id="KW-1185">Reference proteome</keyword>
<feature type="compositionally biased region" description="Low complexity" evidence="1">
    <location>
        <begin position="428"/>
        <end position="450"/>
    </location>
</feature>
<name>A0A1B7TBZ6_9ASCO</name>
<dbReference type="InterPro" id="IPR052146">
    <property type="entry name" value="HOT1"/>
</dbReference>
<feature type="region of interest" description="Disordered" evidence="1">
    <location>
        <begin position="65"/>
        <end position="124"/>
    </location>
</feature>